<accession>A0A1T4P5W5</accession>
<dbReference type="PROSITE" id="PS51257">
    <property type="entry name" value="PROKAR_LIPOPROTEIN"/>
    <property type="match status" value="1"/>
</dbReference>
<dbReference type="EMBL" id="FUWH01000005">
    <property type="protein sequence ID" value="SJZ86636.1"/>
    <property type="molecule type" value="Genomic_DNA"/>
</dbReference>
<dbReference type="Proteomes" id="UP000190888">
    <property type="component" value="Unassembled WGS sequence"/>
</dbReference>
<name>A0A1T4P5W5_9BACT</name>
<dbReference type="RefSeq" id="WP_176112972.1">
    <property type="nucleotide sequence ID" value="NZ_FUWH01000005.1"/>
</dbReference>
<proteinExistence type="predicted"/>
<reference evidence="1 2" key="1">
    <citation type="submission" date="2017-02" db="EMBL/GenBank/DDBJ databases">
        <authorList>
            <person name="Peterson S.W."/>
        </authorList>
    </citation>
    <scope>NUCLEOTIDE SEQUENCE [LARGE SCALE GENOMIC DNA]</scope>
    <source>
        <strain evidence="1 2">DSM 22335</strain>
    </source>
</reference>
<gene>
    <name evidence="1" type="ORF">SAMN04488132_105157</name>
</gene>
<dbReference type="AlphaFoldDB" id="A0A1T4P5W5"/>
<dbReference type="STRING" id="413434.SAMN04488132_105157"/>
<evidence type="ECO:0008006" key="3">
    <source>
        <dbReference type="Google" id="ProtNLM"/>
    </source>
</evidence>
<evidence type="ECO:0000313" key="1">
    <source>
        <dbReference type="EMBL" id="SJZ86636.1"/>
    </source>
</evidence>
<keyword evidence="2" id="KW-1185">Reference proteome</keyword>
<sequence>MKKLFPLLACVAMFACNKKADDPNIAKITGTWELARFIGYPGNINYPAGNGHILVFMGDGRFDKKDPGNATINGLYVVGTKDDCSARENNTYLIMNKGSFKQEGYLSFNAAGDSMTIGSSNCVADGGTYVYKKN</sequence>
<protein>
    <recommendedName>
        <fullName evidence="3">Lipocalin-like domain-containing protein</fullName>
    </recommendedName>
</protein>
<organism evidence="1 2">
    <name type="scientific">Sediminibacterium ginsengisoli</name>
    <dbReference type="NCBI Taxonomy" id="413434"/>
    <lineage>
        <taxon>Bacteria</taxon>
        <taxon>Pseudomonadati</taxon>
        <taxon>Bacteroidota</taxon>
        <taxon>Chitinophagia</taxon>
        <taxon>Chitinophagales</taxon>
        <taxon>Chitinophagaceae</taxon>
        <taxon>Sediminibacterium</taxon>
    </lineage>
</organism>
<evidence type="ECO:0000313" key="2">
    <source>
        <dbReference type="Proteomes" id="UP000190888"/>
    </source>
</evidence>